<dbReference type="AlphaFoldDB" id="A0A974I5I2"/>
<accession>A0A974I5I2</accession>
<reference evidence="2" key="1">
    <citation type="journal article" date="2016" name="Nature">
        <title>Genome evolution in the allotetraploid frog Xenopus laevis.</title>
        <authorList>
            <person name="Session A.M."/>
            <person name="Uno Y."/>
            <person name="Kwon T."/>
            <person name="Chapman J.A."/>
            <person name="Toyoda A."/>
            <person name="Takahashi S."/>
            <person name="Fukui A."/>
            <person name="Hikosaka A."/>
            <person name="Suzuki A."/>
            <person name="Kondo M."/>
            <person name="van Heeringen S.J."/>
            <person name="Quigley I."/>
            <person name="Heinz S."/>
            <person name="Ogino H."/>
            <person name="Ochi H."/>
            <person name="Hellsten U."/>
            <person name="Lyons J.B."/>
            <person name="Simakov O."/>
            <person name="Putnam N."/>
            <person name="Stites J."/>
            <person name="Kuroki Y."/>
            <person name="Tanaka T."/>
            <person name="Michiue T."/>
            <person name="Watanabe M."/>
            <person name="Bogdanovic O."/>
            <person name="Lister R."/>
            <person name="Georgiou G."/>
            <person name="Paranjpe S.S."/>
            <person name="van Kruijsbergen I."/>
            <person name="Shu S."/>
            <person name="Carlson J."/>
            <person name="Kinoshita T."/>
            <person name="Ohta Y."/>
            <person name="Mawaribuchi S."/>
            <person name="Jenkins J."/>
            <person name="Grimwood J."/>
            <person name="Schmutz J."/>
            <person name="Mitros T."/>
            <person name="Mozaffari S.V."/>
            <person name="Suzuki Y."/>
            <person name="Haramoto Y."/>
            <person name="Yamamoto T.S."/>
            <person name="Takagi C."/>
            <person name="Heald R."/>
            <person name="Miller K."/>
            <person name="Haudenschild C."/>
            <person name="Kitzman J."/>
            <person name="Nakayama T."/>
            <person name="Izutsu Y."/>
            <person name="Robert J."/>
            <person name="Fortriede J."/>
            <person name="Burns K."/>
            <person name="Lotay V."/>
            <person name="Karimi K."/>
            <person name="Yasuoka Y."/>
            <person name="Dichmann D.S."/>
            <person name="Flajnik M.F."/>
            <person name="Houston D.W."/>
            <person name="Shendure J."/>
            <person name="DuPasquier L."/>
            <person name="Vize P.D."/>
            <person name="Zorn A.M."/>
            <person name="Ito M."/>
            <person name="Marcotte E.M."/>
            <person name="Wallingford J.B."/>
            <person name="Ito Y."/>
            <person name="Asashima M."/>
            <person name="Ueno N."/>
            <person name="Matsuda Y."/>
            <person name="Veenstra G.J."/>
            <person name="Fujiyama A."/>
            <person name="Harland R.M."/>
            <person name="Taira M."/>
            <person name="Rokhsar D.S."/>
        </authorList>
    </citation>
    <scope>NUCLEOTIDE SEQUENCE [LARGE SCALE GENOMIC DNA]</scope>
    <source>
        <strain evidence="2">J</strain>
    </source>
</reference>
<evidence type="ECO:0000313" key="2">
    <source>
        <dbReference type="Proteomes" id="UP000694892"/>
    </source>
</evidence>
<proteinExistence type="predicted"/>
<name>A0A974I5I2_XENLA</name>
<dbReference type="EMBL" id="CM004466">
    <property type="protein sequence ID" value="OCU02126.1"/>
    <property type="molecule type" value="Genomic_DNA"/>
</dbReference>
<dbReference type="Proteomes" id="UP000694892">
    <property type="component" value="Chromosome 1L"/>
</dbReference>
<sequence length="96" mass="10637">MGLETKPSLFMCSVRLYAVSARHTYTHKHTLIHTGLEEHLLECVMFLVAKYSAVSTSTRGFLASSTGKFATPLAQCDHSVQGVVIKWQKRISGKVL</sequence>
<protein>
    <submittedName>
        <fullName evidence="1">Uncharacterized protein</fullName>
    </submittedName>
</protein>
<organism evidence="1 2">
    <name type="scientific">Xenopus laevis</name>
    <name type="common">African clawed frog</name>
    <dbReference type="NCBI Taxonomy" id="8355"/>
    <lineage>
        <taxon>Eukaryota</taxon>
        <taxon>Metazoa</taxon>
        <taxon>Chordata</taxon>
        <taxon>Craniata</taxon>
        <taxon>Vertebrata</taxon>
        <taxon>Euteleostomi</taxon>
        <taxon>Amphibia</taxon>
        <taxon>Batrachia</taxon>
        <taxon>Anura</taxon>
        <taxon>Pipoidea</taxon>
        <taxon>Pipidae</taxon>
        <taxon>Xenopodinae</taxon>
        <taxon>Xenopus</taxon>
        <taxon>Xenopus</taxon>
    </lineage>
</organism>
<gene>
    <name evidence="1" type="ORF">XELAEV_18007887mg</name>
</gene>
<evidence type="ECO:0000313" key="1">
    <source>
        <dbReference type="EMBL" id="OCU02126.1"/>
    </source>
</evidence>